<sequence length="183" mass="20269">MFASDLIKRRCAQSDSDSSIVHNSNSTTEDEIDVVTILPSPPRKLQKCELTSQNEEPIVVIDDSDQRSNSFNAELIGISPCSARKDTQMQGHQEEAVVLNYINLGVVFIADAIKTSRFAIGSKQRLISAIMVSVSEPLRIIDNLWTMSIVISDDSYSGLECLVSHSALYELIGFRPEEAMVNF</sequence>
<organism evidence="1 2">
    <name type="scientific">Gnathostoma spinigerum</name>
    <dbReference type="NCBI Taxonomy" id="75299"/>
    <lineage>
        <taxon>Eukaryota</taxon>
        <taxon>Metazoa</taxon>
        <taxon>Ecdysozoa</taxon>
        <taxon>Nematoda</taxon>
        <taxon>Chromadorea</taxon>
        <taxon>Rhabditida</taxon>
        <taxon>Spirurina</taxon>
        <taxon>Gnathostomatomorpha</taxon>
        <taxon>Gnathostomatoidea</taxon>
        <taxon>Gnathostomatidae</taxon>
        <taxon>Gnathostoma</taxon>
    </lineage>
</organism>
<evidence type="ECO:0000313" key="1">
    <source>
        <dbReference type="EMBL" id="MFH4984142.1"/>
    </source>
</evidence>
<gene>
    <name evidence="1" type="ORF">AB6A40_010851</name>
</gene>
<accession>A0ABD6F3I5</accession>
<comment type="caution">
    <text evidence="1">The sequence shown here is derived from an EMBL/GenBank/DDBJ whole genome shotgun (WGS) entry which is preliminary data.</text>
</comment>
<name>A0ABD6F3I5_9BILA</name>
<dbReference type="AlphaFoldDB" id="A0ABD6F3I5"/>
<reference evidence="1 2" key="1">
    <citation type="submission" date="2024-08" db="EMBL/GenBank/DDBJ databases">
        <title>Gnathostoma spinigerum genome.</title>
        <authorList>
            <person name="Gonzalez-Bertolin B."/>
            <person name="Monzon S."/>
            <person name="Zaballos A."/>
            <person name="Jimenez P."/>
            <person name="Dekumyoy P."/>
            <person name="Varona S."/>
            <person name="Cuesta I."/>
            <person name="Sumanam S."/>
            <person name="Adisakwattana P."/>
            <person name="Gasser R.B."/>
            <person name="Hernandez-Gonzalez A."/>
            <person name="Young N.D."/>
            <person name="Perteguer M.J."/>
        </authorList>
    </citation>
    <scope>NUCLEOTIDE SEQUENCE [LARGE SCALE GENOMIC DNA]</scope>
    <source>
        <strain evidence="1">AL3</strain>
        <tissue evidence="1">Liver</tissue>
    </source>
</reference>
<protein>
    <submittedName>
        <fullName evidence="1">Uncharacterized protein</fullName>
    </submittedName>
</protein>
<evidence type="ECO:0000313" key="2">
    <source>
        <dbReference type="Proteomes" id="UP001608902"/>
    </source>
</evidence>
<keyword evidence="2" id="KW-1185">Reference proteome</keyword>
<dbReference type="EMBL" id="JBGFUD010015496">
    <property type="protein sequence ID" value="MFH4984142.1"/>
    <property type="molecule type" value="Genomic_DNA"/>
</dbReference>
<proteinExistence type="predicted"/>
<dbReference type="Proteomes" id="UP001608902">
    <property type="component" value="Unassembled WGS sequence"/>
</dbReference>